<organism evidence="1 2">
    <name type="scientific">Rhabditophanes sp. KR3021</name>
    <dbReference type="NCBI Taxonomy" id="114890"/>
    <lineage>
        <taxon>Eukaryota</taxon>
        <taxon>Metazoa</taxon>
        <taxon>Ecdysozoa</taxon>
        <taxon>Nematoda</taxon>
        <taxon>Chromadorea</taxon>
        <taxon>Rhabditida</taxon>
        <taxon>Tylenchina</taxon>
        <taxon>Panagrolaimomorpha</taxon>
        <taxon>Strongyloidoidea</taxon>
        <taxon>Alloionematidae</taxon>
        <taxon>Rhabditophanes</taxon>
    </lineage>
</organism>
<name>A0AC35TYW5_9BILA</name>
<evidence type="ECO:0000313" key="1">
    <source>
        <dbReference type="Proteomes" id="UP000095286"/>
    </source>
</evidence>
<reference evidence="2" key="1">
    <citation type="submission" date="2016-11" db="UniProtKB">
        <authorList>
            <consortium name="WormBaseParasite"/>
        </authorList>
    </citation>
    <scope>IDENTIFICATION</scope>
    <source>
        <strain evidence="2">KR3021</strain>
    </source>
</reference>
<evidence type="ECO:0000313" key="2">
    <source>
        <dbReference type="WBParaSite" id="RSKR_0000567975.1"/>
    </source>
</evidence>
<proteinExistence type="predicted"/>
<dbReference type="WBParaSite" id="RSKR_0000567975.1">
    <property type="protein sequence ID" value="RSKR_0000567975.1"/>
    <property type="gene ID" value="RSKR_0000567975"/>
</dbReference>
<sequence length="272" mass="30484">MVMEVIELLEDRIAISLNGWTPRNYLRSYFGVFAHVNSALYGKTMANVTFIIFDNARNMISMTKDGEYLSRVADLSEETNDYLEDLGILILLLNVCAIIFIEYAWDAYYLCGTELMSANVRSSALESCSMMARCGAILSPMLPFLNTFWPEAAYGTGILILLLNVCAIIFIEYAWDACYLCGTELMSTNVRSSALESCSMMARCGAILSPMLPFLNTFWPEAAYGTVTIVGFINLTISYLYLTETKNVILDTVTLIKELSDEENVRMSLIKD</sequence>
<protein>
    <submittedName>
        <fullName evidence="2">MFS domain-containing protein</fullName>
    </submittedName>
</protein>
<dbReference type="Proteomes" id="UP000095286">
    <property type="component" value="Unplaced"/>
</dbReference>
<accession>A0AC35TYW5</accession>